<evidence type="ECO:0000256" key="13">
    <source>
        <dbReference type="ARBA" id="ARBA00048811"/>
    </source>
</evidence>
<comment type="subcellular location">
    <subcellularLocation>
        <location evidence="2 15">Cytoplasm</location>
    </subcellularLocation>
</comment>
<dbReference type="GO" id="GO:0006166">
    <property type="term" value="P:purine ribonucleoside salvage"/>
    <property type="evidence" value="ECO:0007669"/>
    <property type="project" value="UniProtKB-KW"/>
</dbReference>
<evidence type="ECO:0000256" key="12">
    <source>
        <dbReference type="ARBA" id="ARBA00022842"/>
    </source>
</evidence>
<dbReference type="NCBIfam" id="TIGR01203">
    <property type="entry name" value="HGPRTase"/>
    <property type="match status" value="1"/>
</dbReference>
<evidence type="ECO:0000259" key="16">
    <source>
        <dbReference type="Pfam" id="PF00156"/>
    </source>
</evidence>
<comment type="similarity">
    <text evidence="4 15">Belongs to the purine/pyrimidine phosphoribosyltransferase family.</text>
</comment>
<dbReference type="InterPro" id="IPR050408">
    <property type="entry name" value="HGPRT"/>
</dbReference>
<keyword evidence="12 15" id="KW-0460">Magnesium</keyword>
<keyword evidence="8 15" id="KW-0808">Transferase</keyword>
<dbReference type="GO" id="GO:0006178">
    <property type="term" value="P:guanine salvage"/>
    <property type="evidence" value="ECO:0007669"/>
    <property type="project" value="TreeGrafter"/>
</dbReference>
<accession>A0AA41R6E6</accession>
<evidence type="ECO:0000256" key="15">
    <source>
        <dbReference type="RuleBase" id="RU364099"/>
    </source>
</evidence>
<dbReference type="GO" id="GO:0000166">
    <property type="term" value="F:nucleotide binding"/>
    <property type="evidence" value="ECO:0007669"/>
    <property type="project" value="UniProtKB-KW"/>
</dbReference>
<evidence type="ECO:0000256" key="8">
    <source>
        <dbReference type="ARBA" id="ARBA00022679"/>
    </source>
</evidence>
<dbReference type="RefSeq" id="WP_246910920.1">
    <property type="nucleotide sequence ID" value="NZ_JALJRB010000017.1"/>
</dbReference>
<dbReference type="GO" id="GO:0004422">
    <property type="term" value="F:hypoxanthine phosphoribosyltransferase activity"/>
    <property type="evidence" value="ECO:0007669"/>
    <property type="project" value="InterPro"/>
</dbReference>
<evidence type="ECO:0000313" key="17">
    <source>
        <dbReference type="EMBL" id="MCJ8501776.1"/>
    </source>
</evidence>
<evidence type="ECO:0000256" key="14">
    <source>
        <dbReference type="ARBA" id="ARBA00049402"/>
    </source>
</evidence>
<proteinExistence type="inferred from homology"/>
<keyword evidence="10 15" id="KW-0660">Purine salvage</keyword>
<evidence type="ECO:0000256" key="2">
    <source>
        <dbReference type="ARBA" id="ARBA00004496"/>
    </source>
</evidence>
<comment type="caution">
    <text evidence="17">The sequence shown here is derived from an EMBL/GenBank/DDBJ whole genome shotgun (WGS) entry which is preliminary data.</text>
</comment>
<dbReference type="EC" id="2.4.2.8" evidence="5 15"/>
<evidence type="ECO:0000256" key="4">
    <source>
        <dbReference type="ARBA" id="ARBA00008391"/>
    </source>
</evidence>
<sequence length="173" mass="19556">MPDLTLVLDKETIARKVAGVARDISRDYRESELILIGVLKGAFVFLADLMRRLSLEHVTVDFVRLASYGADAHSCGTVCLLNDIAIDVRNKDVLIVEDILDTGLTVAFLKEHLLQFHPRSVKLCAFIDKEERRQVALAPDYTCHRVDKGFLVGYGLDYAEGYRHLPEVYHLKL</sequence>
<evidence type="ECO:0000313" key="18">
    <source>
        <dbReference type="Proteomes" id="UP001165427"/>
    </source>
</evidence>
<dbReference type="Proteomes" id="UP001165427">
    <property type="component" value="Unassembled WGS sequence"/>
</dbReference>
<reference evidence="17" key="1">
    <citation type="submission" date="2022-04" db="EMBL/GenBank/DDBJ databases">
        <title>Desulfatitalea alkaliphila sp. nov., a novel anaerobic sulfate-reducing bacterium isolated from terrestrial mud volcano, Taman Peninsula, Russia.</title>
        <authorList>
            <person name="Khomyakova M.A."/>
            <person name="Merkel A.Y."/>
            <person name="Slobodkin A.I."/>
        </authorList>
    </citation>
    <scope>NUCLEOTIDE SEQUENCE</scope>
    <source>
        <strain evidence="17">M08but</strain>
    </source>
</reference>
<dbReference type="GO" id="GO:0046100">
    <property type="term" value="P:hypoxanthine metabolic process"/>
    <property type="evidence" value="ECO:0007669"/>
    <property type="project" value="TreeGrafter"/>
</dbReference>
<dbReference type="GO" id="GO:0032263">
    <property type="term" value="P:GMP salvage"/>
    <property type="evidence" value="ECO:0007669"/>
    <property type="project" value="TreeGrafter"/>
</dbReference>
<evidence type="ECO:0000256" key="11">
    <source>
        <dbReference type="ARBA" id="ARBA00022741"/>
    </source>
</evidence>
<evidence type="ECO:0000256" key="9">
    <source>
        <dbReference type="ARBA" id="ARBA00022723"/>
    </source>
</evidence>
<dbReference type="AlphaFoldDB" id="A0AA41R6E6"/>
<dbReference type="InterPro" id="IPR000836">
    <property type="entry name" value="PRTase_dom"/>
</dbReference>
<evidence type="ECO:0000256" key="7">
    <source>
        <dbReference type="ARBA" id="ARBA00022676"/>
    </source>
</evidence>
<dbReference type="InterPro" id="IPR029057">
    <property type="entry name" value="PRTase-like"/>
</dbReference>
<comment type="pathway">
    <text evidence="3 15">Purine metabolism; IMP biosynthesis via salvage pathway; IMP from hypoxanthine: step 1/1.</text>
</comment>
<feature type="domain" description="Phosphoribosyltransferase" evidence="16">
    <location>
        <begin position="8"/>
        <end position="158"/>
    </location>
</feature>
<organism evidence="17 18">
    <name type="scientific">Desulfatitalea alkaliphila</name>
    <dbReference type="NCBI Taxonomy" id="2929485"/>
    <lineage>
        <taxon>Bacteria</taxon>
        <taxon>Pseudomonadati</taxon>
        <taxon>Thermodesulfobacteriota</taxon>
        <taxon>Desulfobacteria</taxon>
        <taxon>Desulfobacterales</taxon>
        <taxon>Desulfosarcinaceae</taxon>
        <taxon>Desulfatitalea</taxon>
    </lineage>
</organism>
<dbReference type="SUPFAM" id="SSF53271">
    <property type="entry name" value="PRTase-like"/>
    <property type="match status" value="1"/>
</dbReference>
<keyword evidence="6 15" id="KW-0963">Cytoplasm</keyword>
<evidence type="ECO:0000256" key="5">
    <source>
        <dbReference type="ARBA" id="ARBA00011895"/>
    </source>
</evidence>
<dbReference type="CDD" id="cd06223">
    <property type="entry name" value="PRTases_typeI"/>
    <property type="match status" value="1"/>
</dbReference>
<keyword evidence="9 15" id="KW-0479">Metal-binding</keyword>
<gene>
    <name evidence="17" type="primary">hpt</name>
    <name evidence="17" type="ORF">MRX98_14425</name>
</gene>
<keyword evidence="11 15" id="KW-0547">Nucleotide-binding</keyword>
<evidence type="ECO:0000256" key="6">
    <source>
        <dbReference type="ARBA" id="ARBA00022490"/>
    </source>
</evidence>
<dbReference type="Pfam" id="PF00156">
    <property type="entry name" value="Pribosyltran"/>
    <property type="match status" value="1"/>
</dbReference>
<dbReference type="PANTHER" id="PTHR43340">
    <property type="entry name" value="HYPOXANTHINE-GUANINE PHOSPHORIBOSYLTRANSFERASE"/>
    <property type="match status" value="1"/>
</dbReference>
<protein>
    <recommendedName>
        <fullName evidence="5 15">Hypoxanthine phosphoribosyltransferase</fullName>
        <ecNumber evidence="5 15">2.4.2.8</ecNumber>
    </recommendedName>
</protein>
<dbReference type="GO" id="GO:0005829">
    <property type="term" value="C:cytosol"/>
    <property type="evidence" value="ECO:0007669"/>
    <property type="project" value="TreeGrafter"/>
</dbReference>
<dbReference type="GO" id="GO:0032264">
    <property type="term" value="P:IMP salvage"/>
    <property type="evidence" value="ECO:0007669"/>
    <property type="project" value="TreeGrafter"/>
</dbReference>
<dbReference type="Gene3D" id="3.40.50.2020">
    <property type="match status" value="1"/>
</dbReference>
<keyword evidence="18" id="KW-1185">Reference proteome</keyword>
<dbReference type="EMBL" id="JALJRB010000017">
    <property type="protein sequence ID" value="MCJ8501776.1"/>
    <property type="molecule type" value="Genomic_DNA"/>
</dbReference>
<dbReference type="GO" id="GO:0000287">
    <property type="term" value="F:magnesium ion binding"/>
    <property type="evidence" value="ECO:0007669"/>
    <property type="project" value="TreeGrafter"/>
</dbReference>
<dbReference type="PANTHER" id="PTHR43340:SF1">
    <property type="entry name" value="HYPOXANTHINE PHOSPHORIBOSYLTRANSFERASE"/>
    <property type="match status" value="1"/>
</dbReference>
<evidence type="ECO:0000256" key="10">
    <source>
        <dbReference type="ARBA" id="ARBA00022726"/>
    </source>
</evidence>
<comment type="catalytic activity">
    <reaction evidence="14">
        <text>IMP + diphosphate = hypoxanthine + 5-phospho-alpha-D-ribose 1-diphosphate</text>
        <dbReference type="Rhea" id="RHEA:17973"/>
        <dbReference type="ChEBI" id="CHEBI:17368"/>
        <dbReference type="ChEBI" id="CHEBI:33019"/>
        <dbReference type="ChEBI" id="CHEBI:58017"/>
        <dbReference type="ChEBI" id="CHEBI:58053"/>
        <dbReference type="EC" id="2.4.2.8"/>
    </reaction>
    <physiologicalReaction direction="right-to-left" evidence="14">
        <dbReference type="Rhea" id="RHEA:17975"/>
    </physiologicalReaction>
</comment>
<evidence type="ECO:0000256" key="3">
    <source>
        <dbReference type="ARBA" id="ARBA00004669"/>
    </source>
</evidence>
<dbReference type="InterPro" id="IPR005904">
    <property type="entry name" value="Hxn_phspho_trans"/>
</dbReference>
<comment type="cofactor">
    <cofactor evidence="1 15">
        <name>Mg(2+)</name>
        <dbReference type="ChEBI" id="CHEBI:18420"/>
    </cofactor>
</comment>
<evidence type="ECO:0000256" key="1">
    <source>
        <dbReference type="ARBA" id="ARBA00001946"/>
    </source>
</evidence>
<keyword evidence="7 15" id="KW-0328">Glycosyltransferase</keyword>
<name>A0AA41R6E6_9BACT</name>
<comment type="catalytic activity">
    <reaction evidence="13">
        <text>GMP + diphosphate = guanine + 5-phospho-alpha-D-ribose 1-diphosphate</text>
        <dbReference type="Rhea" id="RHEA:25424"/>
        <dbReference type="ChEBI" id="CHEBI:16235"/>
        <dbReference type="ChEBI" id="CHEBI:33019"/>
        <dbReference type="ChEBI" id="CHEBI:58017"/>
        <dbReference type="ChEBI" id="CHEBI:58115"/>
        <dbReference type="EC" id="2.4.2.8"/>
    </reaction>
    <physiologicalReaction direction="right-to-left" evidence="13">
        <dbReference type="Rhea" id="RHEA:25426"/>
    </physiologicalReaction>
</comment>